<proteinExistence type="predicted"/>
<evidence type="ECO:0000256" key="1">
    <source>
        <dbReference type="SAM" id="MobiDB-lite"/>
    </source>
</evidence>
<dbReference type="NCBIfam" id="NF041257">
    <property type="entry name" value="GntH_guanitoxin"/>
    <property type="match status" value="1"/>
</dbReference>
<dbReference type="Proteomes" id="UP000319824">
    <property type="component" value="Unassembled WGS sequence"/>
</dbReference>
<dbReference type="RefSeq" id="WP_022712583.1">
    <property type="nucleotide sequence ID" value="NZ_ATTQ01000001.1"/>
</dbReference>
<dbReference type="InterPro" id="IPR027794">
    <property type="entry name" value="tRNase_Z_dom"/>
</dbReference>
<reference evidence="3 4" key="1">
    <citation type="submission" date="2019-06" db="EMBL/GenBank/DDBJ databases">
        <title>Pac Bio to generate improved reference genome sequences for organisms with transposon mutant libraries (support for FEBA project).</title>
        <authorList>
            <person name="Blow M."/>
        </authorList>
    </citation>
    <scope>NUCLEOTIDE SEQUENCE [LARGE SCALE GENOMIC DNA]</scope>
    <source>
        <strain evidence="3 4">USDA 1844</strain>
    </source>
</reference>
<evidence type="ECO:0000313" key="4">
    <source>
        <dbReference type="Proteomes" id="UP000319824"/>
    </source>
</evidence>
<evidence type="ECO:0000259" key="2">
    <source>
        <dbReference type="Pfam" id="PF13691"/>
    </source>
</evidence>
<dbReference type="PANTHER" id="PTHR46018">
    <property type="entry name" value="ZINC PHOSPHODIESTERASE ELAC PROTEIN 1"/>
    <property type="match status" value="1"/>
</dbReference>
<evidence type="ECO:0000313" key="3">
    <source>
        <dbReference type="EMBL" id="TVZ73591.1"/>
    </source>
</evidence>
<sequence length="506" mass="55960">MNPETTEEKSIRDEAGAGQRPISRREALKAAGLAGAAALSTATVSSAQTAEETPAAVQAKNPYGGVPSGGITLPPYYRPTPSLVSNNVYYPGQEQLGPDEMRIAFIGSTPIPVTRAQAGTCIMVELGNGKRFFFDFGSGCVRNIIAMAVPLSVVNDIFFTHLHVDHYADLPYLFAFAPWMGRWKPLRVHGPSGRTPEDGIKTMIEGMKMMTRWHTDSFNACPIGDGYEVEVNEFDFRDDNGVCYDKDGVTIRHWRRSHTKDGASAYRLDWNGLSFVWTGDGRPDERTLELAKGVDVFVTEVQPDTANLQAMKMGMPSVIMSTTIDQAHSPHYAVGYMFDKIQPRLAMVTHTTYDEELIPEITAGIRVHYKGLFQFGAPDVVVVNVTKDAIWSRKAAIPDSGNMTRPSPAEAVELFGLTPTNLKVTFPNPRNPLADQLEPETLNGDIDPKKYYPPDVYREPHKDYPRDYTIDVREMALVKAKQAQTKLSEKAAQIQAIIDAIEGSRE</sequence>
<comment type="caution">
    <text evidence="3">The sequence shown here is derived from an EMBL/GenBank/DDBJ whole genome shotgun (WGS) entry which is preliminary data.</text>
</comment>
<protein>
    <submittedName>
        <fullName evidence="3">Ribonuclease BN (tRNA processing enzyme)</fullName>
    </submittedName>
</protein>
<feature type="compositionally biased region" description="Basic and acidic residues" evidence="1">
    <location>
        <begin position="446"/>
        <end position="458"/>
    </location>
</feature>
<dbReference type="GO" id="GO:0042781">
    <property type="term" value="F:3'-tRNA processing endoribonuclease activity"/>
    <property type="evidence" value="ECO:0007669"/>
    <property type="project" value="TreeGrafter"/>
</dbReference>
<dbReference type="InterPro" id="IPR036866">
    <property type="entry name" value="RibonucZ/Hydroxyglut_hydro"/>
</dbReference>
<feature type="domain" description="tRNase Z endonuclease" evidence="2">
    <location>
        <begin position="118"/>
        <end position="166"/>
    </location>
</feature>
<feature type="compositionally biased region" description="Basic and acidic residues" evidence="1">
    <location>
        <begin position="1"/>
        <end position="15"/>
    </location>
</feature>
<dbReference type="PROSITE" id="PS51318">
    <property type="entry name" value="TAT"/>
    <property type="match status" value="1"/>
</dbReference>
<gene>
    <name evidence="3" type="ORF">BCL32_1833</name>
</gene>
<dbReference type="SUPFAM" id="SSF56281">
    <property type="entry name" value="Metallo-hydrolase/oxidoreductase"/>
    <property type="match status" value="1"/>
</dbReference>
<dbReference type="EMBL" id="VISO01000002">
    <property type="protein sequence ID" value="TVZ73591.1"/>
    <property type="molecule type" value="Genomic_DNA"/>
</dbReference>
<feature type="region of interest" description="Disordered" evidence="1">
    <location>
        <begin position="1"/>
        <end position="23"/>
    </location>
</feature>
<dbReference type="AlphaFoldDB" id="A0A559TG68"/>
<dbReference type="PANTHER" id="PTHR46018:SF2">
    <property type="entry name" value="ZINC PHOSPHODIESTERASE ELAC PROTEIN 1"/>
    <property type="match status" value="1"/>
</dbReference>
<dbReference type="InterPro" id="IPR006311">
    <property type="entry name" value="TAT_signal"/>
</dbReference>
<accession>A0A559TG68</accession>
<feature type="region of interest" description="Disordered" evidence="1">
    <location>
        <begin position="430"/>
        <end position="458"/>
    </location>
</feature>
<name>A0A559TG68_9HYPH</name>
<dbReference type="Pfam" id="PF13691">
    <property type="entry name" value="Lactamase_B_4"/>
    <property type="match status" value="1"/>
</dbReference>
<dbReference type="Gene3D" id="3.60.15.10">
    <property type="entry name" value="Ribonuclease Z/Hydroxyacylglutathione hydrolase-like"/>
    <property type="match status" value="1"/>
</dbReference>
<dbReference type="GO" id="GO:0046872">
    <property type="term" value="F:metal ion binding"/>
    <property type="evidence" value="ECO:0007669"/>
    <property type="project" value="UniProtKB-KW"/>
</dbReference>
<organism evidence="3 4">
    <name type="scientific">Rhizobium mongolense USDA 1844</name>
    <dbReference type="NCBI Taxonomy" id="1079460"/>
    <lineage>
        <taxon>Bacteria</taxon>
        <taxon>Pseudomonadati</taxon>
        <taxon>Pseudomonadota</taxon>
        <taxon>Alphaproteobacteria</taxon>
        <taxon>Hyphomicrobiales</taxon>
        <taxon>Rhizobiaceae</taxon>
        <taxon>Rhizobium/Agrobacterium group</taxon>
        <taxon>Rhizobium</taxon>
    </lineage>
</organism>